<dbReference type="Gene3D" id="3.40.190.10">
    <property type="entry name" value="Periplasmic binding protein-like II"/>
    <property type="match status" value="2"/>
</dbReference>
<protein>
    <recommendedName>
        <fullName evidence="6">PBP domain-containing protein</fullName>
    </recommendedName>
</protein>
<dbReference type="Proteomes" id="UP001567537">
    <property type="component" value="Unassembled WGS sequence"/>
</dbReference>
<feature type="signal peptide" evidence="3">
    <location>
        <begin position="1"/>
        <end position="32"/>
    </location>
</feature>
<reference evidence="4 5" key="1">
    <citation type="journal article" date="2021" name="Res Sq">
        <title>Streptomyces Pimoensis sp. nov., Isolated From the Taklimakan Desert in Xinjiang, China.</title>
        <authorList>
            <person name="Zhang P."/>
            <person name="Luo X."/>
            <person name="Luo X."/>
            <person name="Liu Z."/>
            <person name="Xia Z."/>
            <person name="Wan C."/>
            <person name="zhang L."/>
        </authorList>
    </citation>
    <scope>NUCLEOTIDE SEQUENCE [LARGE SCALE GENOMIC DNA]</scope>
    <source>
        <strain evidence="4 5">TRM75549</strain>
    </source>
</reference>
<sequence length="823" mass="85089">MTDVPKRFRPRVQAAVGSLLAALVLALLPPSAATQPAAAAEAGEDSAVTVSGRKGPYDDFSGLKVTVHQTEGLRSQGVRVSWEGGKATPAGKFTNNFLQIMQCWGDDPAGPDREQCVFGATGQPFPGQYTAGRSLSTDKENHAYDPRETEYEGDQTFAPFQPVGGLPATRSGTDWTYFGPLDTNEQAGARTFANGRGEVTFEVQDGVQAPHLGCGLNAAPAGSAPVPRPCWLVIVPRGTHDADGTDVLGTQSLAVHSSPLSTANWEQRMVVPLEFLPVDDYCPSGQTERPTAGSELVTEAVTSWQPKLCTSLDSTFAFTQGGEEVARNQVLATSADTPLLGFTVDPAVPAEGGEGIVHAPVAVSGLAIAFFMENPSGLVQEMRLTPRIVAKMLTHSYQEDVPGRTPEHVSGNPESFAQDPEFLALNPDFPKGGVRPRSLMVPLQNSDTSRVVWNWLQSDPEARDFLSGKPDPHGMRVNPYYEELDLPGNTTLTEYPKVDPTTAPALANGTPPLTYTVTDLDPYTADLHEGALRTLRGNNNRTIQWGPPTDAPPKLVNDPALLGTRAVLAVVDVVSAERYGLKTAALRNADGTFVKPSAGTLTAGAEAMRPWADTPSVLKADPARAKGEAYPLTAVAYAVASVNQDAEDRAAYADLIRYVAGPGQTPGLAAGELPPGYAPLPQRLRDQAESAADALERGTATDGSSSGGGGDSGGSGPQGGGGPAGGPAGGPGGAFAGGTGGTAGGTGGGGGGPAGPEASQSAANDSGAATSNPQKVAAESGVGVTRGEIIGIIRWVIVGVLILGGMAGLSGPVMLHLAHRRIS</sequence>
<gene>
    <name evidence="4" type="ORF">KYY02_02405</name>
</gene>
<evidence type="ECO:0000313" key="5">
    <source>
        <dbReference type="Proteomes" id="UP001567537"/>
    </source>
</evidence>
<feature type="region of interest" description="Disordered" evidence="1">
    <location>
        <begin position="687"/>
        <end position="780"/>
    </location>
</feature>
<comment type="caution">
    <text evidence="4">The sequence shown here is derived from an EMBL/GenBank/DDBJ whole genome shotgun (WGS) entry which is preliminary data.</text>
</comment>
<dbReference type="SUPFAM" id="SSF53850">
    <property type="entry name" value="Periplasmic binding protein-like II"/>
    <property type="match status" value="1"/>
</dbReference>
<keyword evidence="5" id="KW-1185">Reference proteome</keyword>
<evidence type="ECO:0000256" key="1">
    <source>
        <dbReference type="SAM" id="MobiDB-lite"/>
    </source>
</evidence>
<evidence type="ECO:0008006" key="6">
    <source>
        <dbReference type="Google" id="ProtNLM"/>
    </source>
</evidence>
<keyword evidence="2" id="KW-0472">Membrane</keyword>
<dbReference type="RefSeq" id="WP_371235678.1">
    <property type="nucleotide sequence ID" value="NZ_JAHWZY010000001.1"/>
</dbReference>
<feature type="chain" id="PRO_5046475892" description="PBP domain-containing protein" evidence="3">
    <location>
        <begin position="33"/>
        <end position="823"/>
    </location>
</feature>
<keyword evidence="2" id="KW-0812">Transmembrane</keyword>
<keyword evidence="3" id="KW-0732">Signal</keyword>
<dbReference type="EMBL" id="JAHWZY010000001">
    <property type="protein sequence ID" value="MEZ3177603.1"/>
    <property type="molecule type" value="Genomic_DNA"/>
</dbReference>
<keyword evidence="2" id="KW-1133">Transmembrane helix</keyword>
<feature type="compositionally biased region" description="Gly residues" evidence="1">
    <location>
        <begin position="705"/>
        <end position="754"/>
    </location>
</feature>
<evidence type="ECO:0000313" key="4">
    <source>
        <dbReference type="EMBL" id="MEZ3177603.1"/>
    </source>
</evidence>
<proteinExistence type="predicted"/>
<name>A0ABV4ISF6_9ACTN</name>
<evidence type="ECO:0000256" key="2">
    <source>
        <dbReference type="SAM" id="Phobius"/>
    </source>
</evidence>
<evidence type="ECO:0000256" key="3">
    <source>
        <dbReference type="SAM" id="SignalP"/>
    </source>
</evidence>
<feature type="transmembrane region" description="Helical" evidence="2">
    <location>
        <begin position="795"/>
        <end position="818"/>
    </location>
</feature>
<organism evidence="4 5">
    <name type="scientific">Streptomyces pimonensis</name>
    <dbReference type="NCBI Taxonomy" id="2860288"/>
    <lineage>
        <taxon>Bacteria</taxon>
        <taxon>Bacillati</taxon>
        <taxon>Actinomycetota</taxon>
        <taxon>Actinomycetes</taxon>
        <taxon>Kitasatosporales</taxon>
        <taxon>Streptomycetaceae</taxon>
        <taxon>Streptomyces</taxon>
    </lineage>
</organism>
<accession>A0ABV4ISF6</accession>